<evidence type="ECO:0000259" key="9">
    <source>
        <dbReference type="PROSITE" id="PS51144"/>
    </source>
</evidence>
<dbReference type="PANTHER" id="PTHR18952:SF265">
    <property type="entry name" value="CARBONIC ANHYDRASE"/>
    <property type="match status" value="1"/>
</dbReference>
<dbReference type="PANTHER" id="PTHR18952">
    <property type="entry name" value="CARBONIC ANHYDRASE"/>
    <property type="match status" value="1"/>
</dbReference>
<evidence type="ECO:0000256" key="6">
    <source>
        <dbReference type="ARBA" id="ARBA00048348"/>
    </source>
</evidence>
<dbReference type="EMBL" id="BOOW01000012">
    <property type="protein sequence ID" value="GII91863.1"/>
    <property type="molecule type" value="Genomic_DNA"/>
</dbReference>
<dbReference type="GO" id="GO:0004089">
    <property type="term" value="F:carbonate dehydratase activity"/>
    <property type="evidence" value="ECO:0007669"/>
    <property type="project" value="UniProtKB-EC"/>
</dbReference>
<evidence type="ECO:0000256" key="1">
    <source>
        <dbReference type="ARBA" id="ARBA00010718"/>
    </source>
</evidence>
<dbReference type="PROSITE" id="PS51144">
    <property type="entry name" value="ALPHA_CA_2"/>
    <property type="match status" value="1"/>
</dbReference>
<keyword evidence="11" id="KW-1185">Reference proteome</keyword>
<comment type="similarity">
    <text evidence="1">Belongs to the alpha-carbonic anhydrase family.</text>
</comment>
<sequence length="261" mass="29060">MFISHARLAAATLLTMISVVSSGCLTSSTRTVVEAPVESPIDINTSAVVVDLAQPDLVIHYDPHLRSRVLMKYNNLEPCQKRSREEDVRGLVAGGSFITYGQVRYELLNVHYHTPSEHTVDDESTEMEVHLVHQSSMGDYLALAVHLTVSSTPVPSEHDRLLTSTPPTETCPPEVPQMSVRRDIALRELLPANLTAFRYLGSLTTRLCGAYLRPVQWIVFKERMTIQASTHAAYSAIWPEPHFPHGNSKPVTVAKPDIREK</sequence>
<evidence type="ECO:0000256" key="8">
    <source>
        <dbReference type="SAM" id="SignalP"/>
    </source>
</evidence>
<dbReference type="InterPro" id="IPR041891">
    <property type="entry name" value="Alpha_CA_prokaryot-like"/>
</dbReference>
<accession>A0A919V5V2</accession>
<dbReference type="Proteomes" id="UP000606172">
    <property type="component" value="Unassembled WGS sequence"/>
</dbReference>
<dbReference type="InterPro" id="IPR036398">
    <property type="entry name" value="CA_dom_sf"/>
</dbReference>
<reference evidence="10" key="1">
    <citation type="submission" date="2021-01" db="EMBL/GenBank/DDBJ databases">
        <title>Whole genome shotgun sequence of Sinosporangium siamense NBRC 109515.</title>
        <authorList>
            <person name="Komaki H."/>
            <person name="Tamura T."/>
        </authorList>
    </citation>
    <scope>NUCLEOTIDE SEQUENCE</scope>
    <source>
        <strain evidence="10">NBRC 109515</strain>
    </source>
</reference>
<feature type="region of interest" description="Disordered" evidence="7">
    <location>
        <begin position="155"/>
        <end position="175"/>
    </location>
</feature>
<dbReference type="Pfam" id="PF00194">
    <property type="entry name" value="Carb_anhydrase"/>
    <property type="match status" value="1"/>
</dbReference>
<comment type="catalytic activity">
    <reaction evidence="6">
        <text>hydrogencarbonate + H(+) = CO2 + H2O</text>
        <dbReference type="Rhea" id="RHEA:10748"/>
        <dbReference type="ChEBI" id="CHEBI:15377"/>
        <dbReference type="ChEBI" id="CHEBI:15378"/>
        <dbReference type="ChEBI" id="CHEBI:16526"/>
        <dbReference type="ChEBI" id="CHEBI:17544"/>
        <dbReference type="EC" id="4.2.1.1"/>
    </reaction>
</comment>
<evidence type="ECO:0000256" key="3">
    <source>
        <dbReference type="ARBA" id="ARBA00022723"/>
    </source>
</evidence>
<keyword evidence="4" id="KW-0862">Zinc</keyword>
<protein>
    <recommendedName>
        <fullName evidence="2">carbonic anhydrase</fullName>
        <ecNumber evidence="2">4.2.1.1</ecNumber>
    </recommendedName>
</protein>
<dbReference type="EC" id="4.2.1.1" evidence="2"/>
<evidence type="ECO:0000256" key="2">
    <source>
        <dbReference type="ARBA" id="ARBA00012925"/>
    </source>
</evidence>
<evidence type="ECO:0000256" key="4">
    <source>
        <dbReference type="ARBA" id="ARBA00022833"/>
    </source>
</evidence>
<comment type="caution">
    <text evidence="10">The sequence shown here is derived from an EMBL/GenBank/DDBJ whole genome shotgun (WGS) entry which is preliminary data.</text>
</comment>
<gene>
    <name evidence="10" type="primary">cah</name>
    <name evidence="10" type="ORF">Ssi02_20940</name>
</gene>
<feature type="chain" id="PRO_5037712298" description="carbonic anhydrase" evidence="8">
    <location>
        <begin position="23"/>
        <end position="261"/>
    </location>
</feature>
<dbReference type="InterPro" id="IPR023561">
    <property type="entry name" value="Carbonic_anhydrase_a-class"/>
</dbReference>
<dbReference type="Gene3D" id="3.10.200.10">
    <property type="entry name" value="Alpha carbonic anhydrase"/>
    <property type="match status" value="1"/>
</dbReference>
<proteinExistence type="inferred from homology"/>
<feature type="domain" description="Alpha-carbonic anhydrase" evidence="9">
    <location>
        <begin position="17"/>
        <end position="261"/>
    </location>
</feature>
<dbReference type="SUPFAM" id="SSF51069">
    <property type="entry name" value="Carbonic anhydrase"/>
    <property type="match status" value="1"/>
</dbReference>
<feature type="signal peptide" evidence="8">
    <location>
        <begin position="1"/>
        <end position="22"/>
    </location>
</feature>
<evidence type="ECO:0000313" key="10">
    <source>
        <dbReference type="EMBL" id="GII91863.1"/>
    </source>
</evidence>
<keyword evidence="5" id="KW-0456">Lyase</keyword>
<dbReference type="SMART" id="SM01057">
    <property type="entry name" value="Carb_anhydrase"/>
    <property type="match status" value="1"/>
</dbReference>
<keyword evidence="8" id="KW-0732">Signal</keyword>
<dbReference type="AlphaFoldDB" id="A0A919V5V2"/>
<organism evidence="10 11">
    <name type="scientific">Sinosporangium siamense</name>
    <dbReference type="NCBI Taxonomy" id="1367973"/>
    <lineage>
        <taxon>Bacteria</taxon>
        <taxon>Bacillati</taxon>
        <taxon>Actinomycetota</taxon>
        <taxon>Actinomycetes</taxon>
        <taxon>Streptosporangiales</taxon>
        <taxon>Streptosporangiaceae</taxon>
        <taxon>Sinosporangium</taxon>
    </lineage>
</organism>
<dbReference type="RefSeq" id="WP_204024196.1">
    <property type="nucleotide sequence ID" value="NZ_BOOW01000012.1"/>
</dbReference>
<evidence type="ECO:0000256" key="5">
    <source>
        <dbReference type="ARBA" id="ARBA00023239"/>
    </source>
</evidence>
<evidence type="ECO:0000313" key="11">
    <source>
        <dbReference type="Proteomes" id="UP000606172"/>
    </source>
</evidence>
<dbReference type="CDD" id="cd03124">
    <property type="entry name" value="alpha_CA_prokaryotic_like"/>
    <property type="match status" value="1"/>
</dbReference>
<name>A0A919V5V2_9ACTN</name>
<evidence type="ECO:0000256" key="7">
    <source>
        <dbReference type="SAM" id="MobiDB-lite"/>
    </source>
</evidence>
<dbReference type="GO" id="GO:0008270">
    <property type="term" value="F:zinc ion binding"/>
    <property type="evidence" value="ECO:0007669"/>
    <property type="project" value="InterPro"/>
</dbReference>
<keyword evidence="3" id="KW-0479">Metal-binding</keyword>
<dbReference type="InterPro" id="IPR001148">
    <property type="entry name" value="CA_dom"/>
</dbReference>
<dbReference type="PROSITE" id="PS51257">
    <property type="entry name" value="PROKAR_LIPOPROTEIN"/>
    <property type="match status" value="1"/>
</dbReference>